<comment type="caution">
    <text evidence="3">The sequence shown here is derived from an EMBL/GenBank/DDBJ whole genome shotgun (WGS) entry which is preliminary data.</text>
</comment>
<protein>
    <submittedName>
        <fullName evidence="3">Addiction module antitoxin, RelB/DinJ family</fullName>
    </submittedName>
</protein>
<dbReference type="InterPro" id="IPR026262">
    <property type="entry name" value="DinJ"/>
</dbReference>
<name>A0A0G0K5B9_9BACT</name>
<dbReference type="GO" id="GO:0015643">
    <property type="term" value="F:toxic substance binding"/>
    <property type="evidence" value="ECO:0007669"/>
    <property type="project" value="InterPro"/>
</dbReference>
<comment type="similarity">
    <text evidence="1">Belongs to the RelB/DinJ antitoxin family.</text>
</comment>
<dbReference type="Pfam" id="PF04221">
    <property type="entry name" value="RelB"/>
    <property type="match status" value="1"/>
</dbReference>
<dbReference type="AlphaFoldDB" id="A0A0G0K5B9"/>
<evidence type="ECO:0000313" key="4">
    <source>
        <dbReference type="Proteomes" id="UP000033876"/>
    </source>
</evidence>
<dbReference type="PANTHER" id="PTHR38781">
    <property type="entry name" value="ANTITOXIN DINJ-RELATED"/>
    <property type="match status" value="1"/>
</dbReference>
<dbReference type="GO" id="GO:0006351">
    <property type="term" value="P:DNA-templated transcription"/>
    <property type="evidence" value="ECO:0007669"/>
    <property type="project" value="TreeGrafter"/>
</dbReference>
<dbReference type="GO" id="GO:0044010">
    <property type="term" value="P:single-species biofilm formation"/>
    <property type="evidence" value="ECO:0007669"/>
    <property type="project" value="InterPro"/>
</dbReference>
<dbReference type="InterPro" id="IPR007337">
    <property type="entry name" value="RelB/DinJ"/>
</dbReference>
<dbReference type="InterPro" id="IPR013321">
    <property type="entry name" value="Arc_rbn_hlx_hlx"/>
</dbReference>
<dbReference type="PIRSF" id="PIRSF003108">
    <property type="entry name" value="DinJ"/>
    <property type="match status" value="1"/>
</dbReference>
<evidence type="ECO:0000256" key="2">
    <source>
        <dbReference type="ARBA" id="ARBA00022649"/>
    </source>
</evidence>
<dbReference type="Gene3D" id="1.10.1220.10">
    <property type="entry name" value="Met repressor-like"/>
    <property type="match status" value="1"/>
</dbReference>
<gene>
    <name evidence="3" type="ORF">US50_C0004G0025</name>
</gene>
<dbReference type="GO" id="GO:0000987">
    <property type="term" value="F:cis-regulatory region sequence-specific DNA binding"/>
    <property type="evidence" value="ECO:0007669"/>
    <property type="project" value="InterPro"/>
</dbReference>
<dbReference type="NCBIfam" id="TIGR02384">
    <property type="entry name" value="RelB_DinJ"/>
    <property type="match status" value="1"/>
</dbReference>
<organism evidence="3 4">
    <name type="scientific">Candidatus Nomurabacteria bacterium GW2011_GWB1_37_5</name>
    <dbReference type="NCBI Taxonomy" id="1618742"/>
    <lineage>
        <taxon>Bacteria</taxon>
        <taxon>Candidatus Nomuraibacteriota</taxon>
    </lineage>
</organism>
<dbReference type="Proteomes" id="UP000033876">
    <property type="component" value="Unassembled WGS sequence"/>
</dbReference>
<evidence type="ECO:0000256" key="1">
    <source>
        <dbReference type="ARBA" id="ARBA00010562"/>
    </source>
</evidence>
<dbReference type="EMBL" id="LBTF01000004">
    <property type="protein sequence ID" value="KKQ35836.1"/>
    <property type="molecule type" value="Genomic_DNA"/>
</dbReference>
<proteinExistence type="inferred from homology"/>
<sequence>MNTTIQIRIDQKTKDRAQKTFKNMGIDMSAGLKMFLNQVVTDNCLPFVPSTPKTRAIRKQMDREVAYALKHSKGYTSTKEMFDAIMARK</sequence>
<keyword evidence="2" id="KW-1277">Toxin-antitoxin system</keyword>
<reference evidence="3 4" key="1">
    <citation type="journal article" date="2015" name="Nature">
        <title>rRNA introns, odd ribosomes, and small enigmatic genomes across a large radiation of phyla.</title>
        <authorList>
            <person name="Brown C.T."/>
            <person name="Hug L.A."/>
            <person name="Thomas B.C."/>
            <person name="Sharon I."/>
            <person name="Castelle C.J."/>
            <person name="Singh A."/>
            <person name="Wilkins M.J."/>
            <person name="Williams K.H."/>
            <person name="Banfield J.F."/>
        </authorList>
    </citation>
    <scope>NUCLEOTIDE SEQUENCE [LARGE SCALE GENOMIC DNA]</scope>
</reference>
<dbReference type="PANTHER" id="PTHR38781:SF1">
    <property type="entry name" value="ANTITOXIN DINJ-RELATED"/>
    <property type="match status" value="1"/>
</dbReference>
<accession>A0A0G0K5B9</accession>
<evidence type="ECO:0000313" key="3">
    <source>
        <dbReference type="EMBL" id="KKQ35836.1"/>
    </source>
</evidence>
<dbReference type="GO" id="GO:0006355">
    <property type="term" value="P:regulation of DNA-templated transcription"/>
    <property type="evidence" value="ECO:0007669"/>
    <property type="project" value="InterPro"/>
</dbReference>